<name>A0A941HWS9_9CAUL</name>
<dbReference type="InterPro" id="IPR029489">
    <property type="entry name" value="OGT/SEC/SPY_C"/>
</dbReference>
<comment type="similarity">
    <text evidence="2">Belongs to the glycosyltransferase 41 family. O-GlcNAc transferase subfamily.</text>
</comment>
<accession>A0A941HWS9</accession>
<evidence type="ECO:0000313" key="11">
    <source>
        <dbReference type="Proteomes" id="UP000622580"/>
    </source>
</evidence>
<dbReference type="Gene3D" id="1.25.40.10">
    <property type="entry name" value="Tetratricopeptide repeat domain"/>
    <property type="match status" value="2"/>
</dbReference>
<dbReference type="SMART" id="SM00028">
    <property type="entry name" value="TPR"/>
    <property type="match status" value="6"/>
</dbReference>
<dbReference type="SUPFAM" id="SSF53756">
    <property type="entry name" value="UDP-Glycosyltransferase/glycogen phosphorylase"/>
    <property type="match status" value="1"/>
</dbReference>
<dbReference type="InterPro" id="IPR011990">
    <property type="entry name" value="TPR-like_helical_dom_sf"/>
</dbReference>
<dbReference type="Pfam" id="PF13432">
    <property type="entry name" value="TPR_16"/>
    <property type="match status" value="2"/>
</dbReference>
<evidence type="ECO:0000313" key="10">
    <source>
        <dbReference type="EMBL" id="MBR7621244.1"/>
    </source>
</evidence>
<dbReference type="Pfam" id="PF13844">
    <property type="entry name" value="Glyco_transf_41"/>
    <property type="match status" value="2"/>
</dbReference>
<dbReference type="SUPFAM" id="SSF48452">
    <property type="entry name" value="TPR-like"/>
    <property type="match status" value="2"/>
</dbReference>
<keyword evidence="7 8" id="KW-0802">TPR repeat</keyword>
<sequence length="758" mass="84905">MERFAPAEAALKAGNRDEGIRLTAEELTRDPDAPARVYQNFTAMLIRHQMYEQAEHWAQLATDRYPRDMDLWNILGVTLRRLGRHADGLKALERAIKINPKSLTPQINRGNIFNDLKNPAAIDIFTKIIRQAPANAEHQRSLGRAYWYAGDLDKAEMRFNLAVKLKADYVDAWLDLSSLAADTKGAIETLPIIERAAAALPDNHKIRESKGVMLRRAGRNKEAELYFESLLTELGEQAWVHYQLGLTLSDFDRAKANVHFERAHELAPDNAEFQLALAESYSRTRVGDEAANLERAYQLLKPVVDKVGGGAGPVKVASDIFVRVADYDAADALGDFEHLGRLWASNGRHTALLSHLARVRTSQDRDELVHQHRIWGELMEAVVARRPLTYTAPRAPNGKIRVGFMSSDLRAHPVAYFSLPLFEHYDRDKFEVYCYSYYTGQEDPTQKRIAGMVEGFRWNPEINDRDAAQVIANDQLDMLIELGGSTHMNKITVMAYKPAPIQASWLGYPHSAGLKAIDYLIVDPFMLPEREGLLIEKPLVLPHGWFALSAGAFNERVAVQNPAPVARNGYVTFGTANNPYKYSRDMVRTWAKVVAQVPNSQFMFVRPEGGSESFRNNLAAIFAEEGVSADRLRFEAVRGAHLPFYNEMDISLDSFPQTGGTTTCESLWMGVPVITLVGETLFERLSYSSLMNGGLPELCARDTEGYIAAAVKLGTDPDRIVELRAGLRERMRASPIGQTTQFAHDFFGLVEKAVKEKA</sequence>
<comment type="caution">
    <text evidence="10">The sequence shown here is derived from an EMBL/GenBank/DDBJ whole genome shotgun (WGS) entry which is preliminary data.</text>
</comment>
<evidence type="ECO:0000256" key="3">
    <source>
        <dbReference type="ARBA" id="ARBA00011970"/>
    </source>
</evidence>
<dbReference type="RefSeq" id="WP_215342264.1">
    <property type="nucleotide sequence ID" value="NZ_JAGSGD010000001.1"/>
</dbReference>
<dbReference type="PROSITE" id="PS50005">
    <property type="entry name" value="TPR"/>
    <property type="match status" value="2"/>
</dbReference>
<evidence type="ECO:0000256" key="2">
    <source>
        <dbReference type="ARBA" id="ARBA00005386"/>
    </source>
</evidence>
<dbReference type="InterPro" id="IPR019734">
    <property type="entry name" value="TPR_rpt"/>
</dbReference>
<evidence type="ECO:0000259" key="9">
    <source>
        <dbReference type="Pfam" id="PF13844"/>
    </source>
</evidence>
<feature type="domain" description="O-GlcNAc transferase C-terminal" evidence="9">
    <location>
        <begin position="571"/>
        <end position="745"/>
    </location>
</feature>
<reference evidence="10" key="1">
    <citation type="submission" date="2021-04" db="EMBL/GenBank/DDBJ databases">
        <title>Draft genome assembly of strain Phenylobacterium sp. 20VBR1 using MiniION and Illumina platforms.</title>
        <authorList>
            <person name="Thomas F.A."/>
            <person name="Krishnan K.P."/>
            <person name="Sinha R.K."/>
        </authorList>
    </citation>
    <scope>NUCLEOTIDE SEQUENCE</scope>
    <source>
        <strain evidence="10">20VBR1</strain>
    </source>
</reference>
<dbReference type="Gene3D" id="3.40.50.2000">
    <property type="entry name" value="Glycogen Phosphorylase B"/>
    <property type="match status" value="1"/>
</dbReference>
<organism evidence="10 11">
    <name type="scientific">Phenylobacterium glaciei</name>
    <dbReference type="NCBI Taxonomy" id="2803784"/>
    <lineage>
        <taxon>Bacteria</taxon>
        <taxon>Pseudomonadati</taxon>
        <taxon>Pseudomonadota</taxon>
        <taxon>Alphaproteobacteria</taxon>
        <taxon>Caulobacterales</taxon>
        <taxon>Caulobacteraceae</taxon>
        <taxon>Phenylobacterium</taxon>
    </lineage>
</organism>
<evidence type="ECO:0000256" key="1">
    <source>
        <dbReference type="ARBA" id="ARBA00004922"/>
    </source>
</evidence>
<dbReference type="AlphaFoldDB" id="A0A941HWS9"/>
<gene>
    <name evidence="10" type="ORF">JKL49_17755</name>
</gene>
<dbReference type="EMBL" id="JAGSGD010000001">
    <property type="protein sequence ID" value="MBR7621244.1"/>
    <property type="molecule type" value="Genomic_DNA"/>
</dbReference>
<dbReference type="PANTHER" id="PTHR44835:SF1">
    <property type="entry name" value="PROTEIN O-GLCNAC TRANSFERASE"/>
    <property type="match status" value="1"/>
</dbReference>
<dbReference type="EC" id="2.4.1.255" evidence="3"/>
<evidence type="ECO:0000256" key="4">
    <source>
        <dbReference type="ARBA" id="ARBA00022676"/>
    </source>
</evidence>
<evidence type="ECO:0000256" key="7">
    <source>
        <dbReference type="ARBA" id="ARBA00022803"/>
    </source>
</evidence>
<keyword evidence="6" id="KW-0677">Repeat</keyword>
<protein>
    <recommendedName>
        <fullName evidence="3">protein O-GlcNAc transferase</fullName>
        <ecNumber evidence="3">2.4.1.255</ecNumber>
    </recommendedName>
</protein>
<proteinExistence type="inferred from homology"/>
<keyword evidence="4" id="KW-0328">Glycosyltransferase</keyword>
<keyword evidence="5" id="KW-0808">Transferase</keyword>
<dbReference type="InterPro" id="IPR051939">
    <property type="entry name" value="Glycosyltr_41/O-GlcNAc_trsf"/>
</dbReference>
<dbReference type="GO" id="GO:0097363">
    <property type="term" value="F:protein O-acetylglucosaminyltransferase activity"/>
    <property type="evidence" value="ECO:0007669"/>
    <property type="project" value="UniProtKB-EC"/>
</dbReference>
<dbReference type="Gene3D" id="3.40.50.11380">
    <property type="match status" value="1"/>
</dbReference>
<feature type="domain" description="O-GlcNAc transferase C-terminal" evidence="9">
    <location>
        <begin position="381"/>
        <end position="528"/>
    </location>
</feature>
<dbReference type="PANTHER" id="PTHR44835">
    <property type="entry name" value="UDP-N-ACETYLGLUCOSAMINE--PEPTIDE N-ACETYLGLUCOSAMINYLTRANSFERASE SPINDLY-RELATED"/>
    <property type="match status" value="1"/>
</dbReference>
<comment type="pathway">
    <text evidence="1">Protein modification; protein glycosylation.</text>
</comment>
<evidence type="ECO:0000256" key="8">
    <source>
        <dbReference type="PROSITE-ProRule" id="PRU00339"/>
    </source>
</evidence>
<keyword evidence="11" id="KW-1185">Reference proteome</keyword>
<evidence type="ECO:0000256" key="5">
    <source>
        <dbReference type="ARBA" id="ARBA00022679"/>
    </source>
</evidence>
<feature type="repeat" description="TPR" evidence="8">
    <location>
        <begin position="136"/>
        <end position="169"/>
    </location>
</feature>
<dbReference type="Proteomes" id="UP000622580">
    <property type="component" value="Unassembled WGS sequence"/>
</dbReference>
<evidence type="ECO:0000256" key="6">
    <source>
        <dbReference type="ARBA" id="ARBA00022737"/>
    </source>
</evidence>
<feature type="repeat" description="TPR" evidence="8">
    <location>
        <begin position="69"/>
        <end position="102"/>
    </location>
</feature>